<protein>
    <recommendedName>
        <fullName evidence="8">CASTOR/POLLUX/SYM8 ion channel conserved domain-containing protein</fullName>
    </recommendedName>
</protein>
<reference evidence="9" key="1">
    <citation type="submission" date="2018-05" db="EMBL/GenBank/DDBJ databases">
        <authorList>
            <person name="Lanie J.A."/>
            <person name="Ng W.-L."/>
            <person name="Kazmierczak K.M."/>
            <person name="Andrzejewski T.M."/>
            <person name="Davidsen T.M."/>
            <person name="Wayne K.J."/>
            <person name="Tettelin H."/>
            <person name="Glass J.I."/>
            <person name="Rusch D."/>
            <person name="Podicherti R."/>
            <person name="Tsui H.-C.T."/>
            <person name="Winkler M.E."/>
        </authorList>
    </citation>
    <scope>NUCLEOTIDE SEQUENCE</scope>
</reference>
<evidence type="ECO:0000256" key="2">
    <source>
        <dbReference type="ARBA" id="ARBA00022448"/>
    </source>
</evidence>
<dbReference type="EMBL" id="UINC01062397">
    <property type="protein sequence ID" value="SVB88985.1"/>
    <property type="molecule type" value="Genomic_DNA"/>
</dbReference>
<dbReference type="GO" id="GO:0012505">
    <property type="term" value="C:endomembrane system"/>
    <property type="evidence" value="ECO:0007669"/>
    <property type="project" value="UniProtKB-SubCell"/>
</dbReference>
<evidence type="ECO:0000256" key="3">
    <source>
        <dbReference type="ARBA" id="ARBA00022692"/>
    </source>
</evidence>
<keyword evidence="6" id="KW-0472">Membrane</keyword>
<keyword evidence="5" id="KW-0406">Ion transport</keyword>
<feature type="non-terminal residue" evidence="9">
    <location>
        <position position="463"/>
    </location>
</feature>
<dbReference type="AlphaFoldDB" id="A0A382HPJ2"/>
<evidence type="ECO:0000256" key="6">
    <source>
        <dbReference type="ARBA" id="ARBA00023136"/>
    </source>
</evidence>
<evidence type="ECO:0000259" key="8">
    <source>
        <dbReference type="Pfam" id="PF06241"/>
    </source>
</evidence>
<keyword evidence="2" id="KW-0813">Transport</keyword>
<dbReference type="InterPro" id="IPR010420">
    <property type="entry name" value="CASTOR/POLLUX/SYM8_dom"/>
</dbReference>
<evidence type="ECO:0000256" key="7">
    <source>
        <dbReference type="ARBA" id="ARBA00023303"/>
    </source>
</evidence>
<accession>A0A382HPJ2</accession>
<keyword evidence="4" id="KW-1133">Transmembrane helix</keyword>
<evidence type="ECO:0000313" key="9">
    <source>
        <dbReference type="EMBL" id="SVB88985.1"/>
    </source>
</evidence>
<feature type="non-terminal residue" evidence="9">
    <location>
        <position position="1"/>
    </location>
</feature>
<comment type="subcellular location">
    <subcellularLocation>
        <location evidence="1">Endomembrane system</location>
        <topology evidence="1">Multi-pass membrane protein</topology>
    </subcellularLocation>
</comment>
<evidence type="ECO:0000256" key="4">
    <source>
        <dbReference type="ARBA" id="ARBA00022989"/>
    </source>
</evidence>
<dbReference type="GO" id="GO:0034220">
    <property type="term" value="P:monoatomic ion transmembrane transport"/>
    <property type="evidence" value="ECO:0007669"/>
    <property type="project" value="UniProtKB-KW"/>
</dbReference>
<feature type="domain" description="CASTOR/POLLUX/SYM8 ion channel conserved" evidence="8">
    <location>
        <begin position="158"/>
        <end position="256"/>
    </location>
</feature>
<organism evidence="9">
    <name type="scientific">marine metagenome</name>
    <dbReference type="NCBI Taxonomy" id="408172"/>
    <lineage>
        <taxon>unclassified sequences</taxon>
        <taxon>metagenomes</taxon>
        <taxon>ecological metagenomes</taxon>
    </lineage>
</organism>
<dbReference type="InterPro" id="IPR036291">
    <property type="entry name" value="NAD(P)-bd_dom_sf"/>
</dbReference>
<keyword evidence="7" id="KW-0407">Ion channel</keyword>
<evidence type="ECO:0000256" key="5">
    <source>
        <dbReference type="ARBA" id="ARBA00023065"/>
    </source>
</evidence>
<dbReference type="InterPro" id="IPR044849">
    <property type="entry name" value="CASTOR/POLLUX/SYM8-like"/>
</dbReference>
<keyword evidence="3" id="KW-0812">Transmembrane</keyword>
<gene>
    <name evidence="9" type="ORF">METZ01_LOCUS241839</name>
</gene>
<proteinExistence type="predicted"/>
<name>A0A382HPJ2_9ZZZZ</name>
<dbReference type="SUPFAM" id="SSF51735">
    <property type="entry name" value="NAD(P)-binding Rossmann-fold domains"/>
    <property type="match status" value="1"/>
</dbReference>
<sequence length="463" mass="51579">VEDARNGAATIREVNHILLLGWNRKAVSVLKQLAKLKETVRVVILTSTNTNVVRAELRQESRKLRGLKILPLRGSIASPSEMTRIAIRKAAYVIVLAEGQGLKNTFSDVTTIKTMMLLNSSRNDGRTSNIVAEIVNTENLPIANIASNLSHPIVSSGQVISKTMVQCARYPGYAQVYSKLFSLEDHKIELKNIENSEGILFGDIATRITNATVIGVSWLKIENGRERRVTVLNPEPDFDLAEEDELILIKQANEDLKISDCPPVDMVKATGILFNRPNIRKVLILSANPNLGSIIRELDQHSTELLEIIVACHDAKSVCETLGSKYEEIYSSKLKIQPIEFDLEGIWSLEKINPTEFDVIFIVADESESKVDADSRSTLILLLLRNICDKTRGMTFPPVITEFLDPQTLELIEDSPLTDAVVSTEFLSHLLVQVVRKPFMESIYRELLNAGGSEMGFRPAEAY</sequence>
<dbReference type="Gene3D" id="3.40.50.720">
    <property type="entry name" value="NAD(P)-binding Rossmann-like Domain"/>
    <property type="match status" value="2"/>
</dbReference>
<dbReference type="PANTHER" id="PTHR31563:SF10">
    <property type="entry name" value="ION CHANNEL POLLUX-RELATED"/>
    <property type="match status" value="1"/>
</dbReference>
<evidence type="ECO:0000256" key="1">
    <source>
        <dbReference type="ARBA" id="ARBA00004127"/>
    </source>
</evidence>
<dbReference type="PANTHER" id="PTHR31563">
    <property type="entry name" value="ION CHANNEL POLLUX-RELATED"/>
    <property type="match status" value="1"/>
</dbReference>
<dbReference type="Pfam" id="PF06241">
    <property type="entry name" value="Castor_Poll_mid"/>
    <property type="match status" value="1"/>
</dbReference>